<gene>
    <name evidence="1" type="ORF">AN2V17_09120</name>
</gene>
<organism evidence="1 2">
    <name type="scientific">Vallitalea maricola</name>
    <dbReference type="NCBI Taxonomy" id="3074433"/>
    <lineage>
        <taxon>Bacteria</taxon>
        <taxon>Bacillati</taxon>
        <taxon>Bacillota</taxon>
        <taxon>Clostridia</taxon>
        <taxon>Lachnospirales</taxon>
        <taxon>Vallitaleaceae</taxon>
        <taxon>Vallitalea</taxon>
    </lineage>
</organism>
<name>A0ACB5UGJ5_9FIRM</name>
<sequence length="382" mass="43559">MYTISVNSEELCKKENQLKNLALKIASTKQYFSSISSSLDTDIKIRQNINYEIDSLDRALDKIQIQLYNTGDFIRDTSKAYHENELQLKLEFHKLSFDINNCHYTNNSMTQSVVPKDKSFLTLLVDTLKSSIKHLVDFFKDTFQKVKNKPLPTDNNDKNIDNSTDLPKDIIDSDITTEIDNSSTESNDTVTTYDNDLYATSKLYKHETDLISQINSIDTTSFNWDINNFNKIYDNNKKIYEDISSKTGLPPELIAAIHYRESGCNFNTYLHNGDPLGKPTTHVPIGKNFDNFTDAAIDALSEKKHIRDQYKLTSDSNDMSAMMSFAERYNGLGYYNKDRISPYVYSGTNVYTGGKYVADGKFSSEAVDKQPGVYLLINSLKE</sequence>
<dbReference type="Proteomes" id="UP001374599">
    <property type="component" value="Unassembled WGS sequence"/>
</dbReference>
<keyword evidence="2" id="KW-1185">Reference proteome</keyword>
<comment type="caution">
    <text evidence="1">The sequence shown here is derived from an EMBL/GenBank/DDBJ whole genome shotgun (WGS) entry which is preliminary data.</text>
</comment>
<accession>A0ACB5UGJ5</accession>
<evidence type="ECO:0000313" key="1">
    <source>
        <dbReference type="EMBL" id="GMQ61683.1"/>
    </source>
</evidence>
<protein>
    <submittedName>
        <fullName evidence="1">Uncharacterized protein</fullName>
    </submittedName>
</protein>
<dbReference type="EMBL" id="BTPU01000012">
    <property type="protein sequence ID" value="GMQ61683.1"/>
    <property type="molecule type" value="Genomic_DNA"/>
</dbReference>
<proteinExistence type="predicted"/>
<evidence type="ECO:0000313" key="2">
    <source>
        <dbReference type="Proteomes" id="UP001374599"/>
    </source>
</evidence>
<reference evidence="1" key="1">
    <citation type="submission" date="2023-09" db="EMBL/GenBank/DDBJ databases">
        <title>Vallitalea sediminicola and Vallitalea maricola sp. nov., anaerobic bacteria isolated from marine sediment.</title>
        <authorList>
            <person name="Hirano S."/>
            <person name="Maeda A."/>
            <person name="Terahara T."/>
            <person name="Mori K."/>
            <person name="Hamada M."/>
            <person name="Matsumoto R."/>
            <person name="Kobayashi T."/>
        </authorList>
    </citation>
    <scope>NUCLEOTIDE SEQUENCE</scope>
    <source>
        <strain evidence="1">AN17-2</strain>
    </source>
</reference>